<feature type="region of interest" description="Disordered" evidence="2">
    <location>
        <begin position="797"/>
        <end position="827"/>
    </location>
</feature>
<evidence type="ECO:0000256" key="3">
    <source>
        <dbReference type="SAM" id="Phobius"/>
    </source>
</evidence>
<dbReference type="Pfam" id="PF09479">
    <property type="entry name" value="Flg_new"/>
    <property type="match status" value="1"/>
</dbReference>
<dbReference type="Pfam" id="PF07581">
    <property type="entry name" value="Glug"/>
    <property type="match status" value="4"/>
</dbReference>
<dbReference type="Gene3D" id="2.160.20.110">
    <property type="match status" value="2"/>
</dbReference>
<dbReference type="Proteomes" id="UP001141336">
    <property type="component" value="Unassembled WGS sequence"/>
</dbReference>
<feature type="domain" description="GLUG" evidence="4">
    <location>
        <begin position="189"/>
        <end position="210"/>
    </location>
</feature>
<keyword evidence="3" id="KW-1133">Transmembrane helix</keyword>
<dbReference type="RefSeq" id="WP_268923751.1">
    <property type="nucleotide sequence ID" value="NZ_JAPTGC010000024.1"/>
</dbReference>
<dbReference type="Gene3D" id="2.60.40.4270">
    <property type="entry name" value="Listeria-Bacteroides repeat domain"/>
    <property type="match status" value="1"/>
</dbReference>
<keyword evidence="3" id="KW-0812">Transmembrane</keyword>
<feature type="region of interest" description="Disordered" evidence="2">
    <location>
        <begin position="910"/>
        <end position="930"/>
    </location>
</feature>
<keyword evidence="3" id="KW-0472">Membrane</keyword>
<feature type="compositionally biased region" description="Low complexity" evidence="2">
    <location>
        <begin position="914"/>
        <end position="927"/>
    </location>
</feature>
<reference evidence="5" key="1">
    <citation type="submission" date="2022-12" db="EMBL/GenBank/DDBJ databases">
        <title>Isolation and characterisation of novel Methanocorpusculum spp. from native Australian herbivores indicates the genus is ancestrally host-associated.</title>
        <authorList>
            <person name="Volmer J.G."/>
            <person name="Soo R.M."/>
            <person name="Evans P.N."/>
            <person name="Hoedt E.C."/>
            <person name="Astorga Alsina A.L."/>
            <person name="Woodcroft B.J."/>
            <person name="Tyson G.W."/>
            <person name="Hugenholtz P."/>
            <person name="Morrison M."/>
        </authorList>
    </citation>
    <scope>NUCLEOTIDE SEQUENCE</scope>
    <source>
        <strain evidence="5">CW153</strain>
    </source>
</reference>
<dbReference type="InterPro" id="IPR011493">
    <property type="entry name" value="GLUG"/>
</dbReference>
<proteinExistence type="predicted"/>
<gene>
    <name evidence="5" type="ORF">O0S09_09525</name>
</gene>
<comment type="caution">
    <text evidence="5">The sequence shown here is derived from an EMBL/GenBank/DDBJ whole genome shotgun (WGS) entry which is preliminary data.</text>
</comment>
<sequence length="1057" mass="109139">MMNRHIWYGAGRSLSAAEDVHAGGRLLKYVGIVFLVILLLLCGTGSVSAAWDGTVNSSWYANEIAAGHNGMMNKPYLVHDEKSLAALANETNQNASLNGFEDKYILLTADLNLNGATEQWSPIGNKKGSKFKGKFIGGGHTIANMNITYASTEQWYRLGLFGYAMGATIQDVHLTDVVVQINSTGDIACAGGLVGESEDAKISNCSVTGTMIAEVTKTSYAGGLVAWSKTTEITNSSAEGTVRAVSGKEVSHAGGLVGGANNSRIDNSFAESTVSANSLSASTTGQPPVYAGGLVGLARFTTNITNSFATGNVKAEGNNAIIHAGGLVAVSDYNTIMINCSAKGTVHAIGNTGSAHAGGLAGLISGNTKILGSNALSTVTVTANGNKPASAGGLVGAAEYSNTIADCSINGGDVTANGTGNSDVRVGGLVGYIDTKEAGRIASLTNCSVTTATVNADVTGSAFVGGLAGYAKDVTITHVGAEVTVTAKSTHVNYAGGLVGRSEKNRITDCYATGTVTSTSTGNTAHAGGLAGFAGFISDITNCYATGTVTADSSSSPGSSFSACAGGLVGKVDSGSNIMTHCYATGDVTAKSSGSSYAGGLVGNDVTGTITITNAAALNNRVTAAGTPSNTGRFVGNGTLGTETYAWRHMELNISGTSIKPVSAGGINATNASTVMIWGNETFFTTLFSGYSANWTMGTETAYRLPLLKNNIPRQTGMDASHLNVSHAITIHITGKGTITQSPSGATIPDGTSVTFTLSPSDKLISLLDTDTNISPLTSSYTIADADCPHTIVATFQQPSTPTPTPTGIPTPSPTPTGGSGSGDGNMEESYRVLFETNGGGFISPVTGLSSGDTIPEPPQPQRPGYTFGGWYTNEACTNGWNFANGIQSDMILYAKWIQGGVPAETVTATPVSTPEIPTQEPTTIPTVEGTATASPIDGATIAPPGGDTDIAPPADTGDDNTSGKYYNTGALCFLLLLLFLFLLCLILLLRHTVTFLIPTSEGIERYRIKVWHGKRIDPDNLPELLLTAAWYLDEEREERWDIEEDRVTRSIRLYHG</sequence>
<evidence type="ECO:0000313" key="5">
    <source>
        <dbReference type="EMBL" id="MCZ0863484.1"/>
    </source>
</evidence>
<name>A0ABT4INZ2_9EURY</name>
<feature type="transmembrane region" description="Helical" evidence="3">
    <location>
        <begin position="29"/>
        <end position="51"/>
    </location>
</feature>
<feature type="domain" description="GLUG" evidence="4">
    <location>
        <begin position="290"/>
        <end position="313"/>
    </location>
</feature>
<organism evidence="5 6">
    <name type="scientific">Methanocorpusculum vombati</name>
    <dbReference type="NCBI Taxonomy" id="3002864"/>
    <lineage>
        <taxon>Archaea</taxon>
        <taxon>Methanobacteriati</taxon>
        <taxon>Methanobacteriota</taxon>
        <taxon>Stenosarchaea group</taxon>
        <taxon>Methanomicrobia</taxon>
        <taxon>Methanomicrobiales</taxon>
        <taxon>Methanocorpusculaceae</taxon>
        <taxon>Methanocorpusculum</taxon>
    </lineage>
</organism>
<evidence type="ECO:0000259" key="4">
    <source>
        <dbReference type="Pfam" id="PF07581"/>
    </source>
</evidence>
<dbReference type="InterPro" id="IPR042229">
    <property type="entry name" value="Listeria/Bacterioides_rpt_sf"/>
</dbReference>
<comment type="subcellular location">
    <subcellularLocation>
        <location evidence="1">Cell envelope</location>
    </subcellularLocation>
</comment>
<dbReference type="EMBL" id="JAPTGC010000024">
    <property type="protein sequence ID" value="MCZ0863484.1"/>
    <property type="molecule type" value="Genomic_DNA"/>
</dbReference>
<dbReference type="NCBIfam" id="TIGR02543">
    <property type="entry name" value="List_Bact_rpt"/>
    <property type="match status" value="1"/>
</dbReference>
<feature type="transmembrane region" description="Helical" evidence="3">
    <location>
        <begin position="966"/>
        <end position="990"/>
    </location>
</feature>
<protein>
    <submittedName>
        <fullName evidence="5">InlB B-repeat-containing protein</fullName>
    </submittedName>
</protein>
<feature type="compositionally biased region" description="Pro residues" evidence="2">
    <location>
        <begin position="801"/>
        <end position="815"/>
    </location>
</feature>
<keyword evidence="6" id="KW-1185">Reference proteome</keyword>
<evidence type="ECO:0000256" key="2">
    <source>
        <dbReference type="SAM" id="MobiDB-lite"/>
    </source>
</evidence>
<dbReference type="InterPro" id="IPR013378">
    <property type="entry name" value="InlB-like_B-rpt"/>
</dbReference>
<evidence type="ECO:0000313" key="6">
    <source>
        <dbReference type="Proteomes" id="UP001141336"/>
    </source>
</evidence>
<feature type="domain" description="GLUG" evidence="4">
    <location>
        <begin position="525"/>
        <end position="550"/>
    </location>
</feature>
<evidence type="ECO:0000256" key="1">
    <source>
        <dbReference type="ARBA" id="ARBA00004196"/>
    </source>
</evidence>
<accession>A0ABT4INZ2</accession>
<feature type="domain" description="GLUG" evidence="4">
    <location>
        <begin position="493"/>
        <end position="517"/>
    </location>
</feature>